<dbReference type="EnsemblMetazoa" id="SMAR011613-RA">
    <property type="protein sequence ID" value="SMAR011613-PA"/>
    <property type="gene ID" value="SMAR011613"/>
</dbReference>
<reference evidence="2" key="2">
    <citation type="submission" date="2015-02" db="UniProtKB">
        <authorList>
            <consortium name="EnsemblMetazoa"/>
        </authorList>
    </citation>
    <scope>IDENTIFICATION</scope>
</reference>
<dbReference type="Proteomes" id="UP000014500">
    <property type="component" value="Unassembled WGS sequence"/>
</dbReference>
<keyword evidence="1" id="KW-0472">Membrane</keyword>
<evidence type="ECO:0000313" key="3">
    <source>
        <dbReference type="Proteomes" id="UP000014500"/>
    </source>
</evidence>
<keyword evidence="1" id="KW-1133">Transmembrane helix</keyword>
<proteinExistence type="predicted"/>
<evidence type="ECO:0000256" key="1">
    <source>
        <dbReference type="SAM" id="Phobius"/>
    </source>
</evidence>
<protein>
    <submittedName>
        <fullName evidence="2">Uncharacterized protein</fullName>
    </submittedName>
</protein>
<sequence length="181" mass="20337">MSVQSSVKSTLGIEEDHSKRNKKILIIVIVILLLLLLIIALIIGYIIGTKTKGCPKEKVRKLSDITADKEVLTGKDGSKGKMAVDKTRVITFSHAKHYGTENDETNGDAHLRVREVLIRQHRVPDDTSLHSGKHIRVSVARRRVTTEIERHSTDDNVELNTELIMMLRAYDVAYCGPDNRT</sequence>
<dbReference type="HOGENOM" id="CLU_1490834_0_0_1"/>
<keyword evidence="1" id="KW-0812">Transmembrane</keyword>
<reference evidence="3" key="1">
    <citation type="submission" date="2011-05" db="EMBL/GenBank/DDBJ databases">
        <authorList>
            <person name="Richards S.R."/>
            <person name="Qu J."/>
            <person name="Jiang H."/>
            <person name="Jhangiani S.N."/>
            <person name="Agravi P."/>
            <person name="Goodspeed R."/>
            <person name="Gross S."/>
            <person name="Mandapat C."/>
            <person name="Jackson L."/>
            <person name="Mathew T."/>
            <person name="Pu L."/>
            <person name="Thornton R."/>
            <person name="Saada N."/>
            <person name="Wilczek-Boney K.B."/>
            <person name="Lee S."/>
            <person name="Kovar C."/>
            <person name="Wu Y."/>
            <person name="Scherer S.E."/>
            <person name="Worley K.C."/>
            <person name="Muzny D.M."/>
            <person name="Gibbs R."/>
        </authorList>
    </citation>
    <scope>NUCLEOTIDE SEQUENCE</scope>
    <source>
        <strain evidence="3">Brora</strain>
    </source>
</reference>
<name>T1JCU3_STRMM</name>
<accession>T1JCU3</accession>
<organism evidence="2 3">
    <name type="scientific">Strigamia maritima</name>
    <name type="common">European centipede</name>
    <name type="synonym">Geophilus maritimus</name>
    <dbReference type="NCBI Taxonomy" id="126957"/>
    <lineage>
        <taxon>Eukaryota</taxon>
        <taxon>Metazoa</taxon>
        <taxon>Ecdysozoa</taxon>
        <taxon>Arthropoda</taxon>
        <taxon>Myriapoda</taxon>
        <taxon>Chilopoda</taxon>
        <taxon>Pleurostigmophora</taxon>
        <taxon>Geophilomorpha</taxon>
        <taxon>Linotaeniidae</taxon>
        <taxon>Strigamia</taxon>
    </lineage>
</organism>
<feature type="transmembrane region" description="Helical" evidence="1">
    <location>
        <begin position="24"/>
        <end position="47"/>
    </location>
</feature>
<keyword evidence="3" id="KW-1185">Reference proteome</keyword>
<dbReference type="EMBL" id="JH432080">
    <property type="status" value="NOT_ANNOTATED_CDS"/>
    <property type="molecule type" value="Genomic_DNA"/>
</dbReference>
<evidence type="ECO:0000313" key="2">
    <source>
        <dbReference type="EnsemblMetazoa" id="SMAR011613-PA"/>
    </source>
</evidence>
<dbReference type="AlphaFoldDB" id="T1JCU3"/>